<dbReference type="Gene3D" id="2.120.10.30">
    <property type="entry name" value="TolB, C-terminal domain"/>
    <property type="match status" value="1"/>
</dbReference>
<protein>
    <submittedName>
        <fullName evidence="2">Uncharacterized protein</fullName>
    </submittedName>
</protein>
<accession>A0A2S9YDB9</accession>
<keyword evidence="1" id="KW-0812">Transmembrane</keyword>
<evidence type="ECO:0000313" key="2">
    <source>
        <dbReference type="EMBL" id="PRQ03042.1"/>
    </source>
</evidence>
<keyword evidence="1" id="KW-1133">Transmembrane helix</keyword>
<comment type="caution">
    <text evidence="2">The sequence shown here is derived from an EMBL/GenBank/DDBJ whole genome shotgun (WGS) entry which is preliminary data.</text>
</comment>
<dbReference type="InterPro" id="IPR011042">
    <property type="entry name" value="6-blade_b-propeller_TolB-like"/>
</dbReference>
<dbReference type="Proteomes" id="UP000237968">
    <property type="component" value="Unassembled WGS sequence"/>
</dbReference>
<dbReference type="AlphaFoldDB" id="A0A2S9YDB9"/>
<reference evidence="2 3" key="1">
    <citation type="submission" date="2018-03" db="EMBL/GenBank/DDBJ databases">
        <title>Draft Genome Sequences of the Obligatory Marine Myxobacteria Enhygromyxa salina SWB005.</title>
        <authorList>
            <person name="Poehlein A."/>
            <person name="Moghaddam J.A."/>
            <person name="Harms H."/>
            <person name="Alanjari M."/>
            <person name="Koenig G.M."/>
            <person name="Daniel R."/>
            <person name="Schaeberle T.F."/>
        </authorList>
    </citation>
    <scope>NUCLEOTIDE SEQUENCE [LARGE SCALE GENOMIC DNA]</scope>
    <source>
        <strain evidence="2 3">SWB005</strain>
    </source>
</reference>
<evidence type="ECO:0000256" key="1">
    <source>
        <dbReference type="SAM" id="Phobius"/>
    </source>
</evidence>
<keyword evidence="1" id="KW-0472">Membrane</keyword>
<evidence type="ECO:0000313" key="3">
    <source>
        <dbReference type="Proteomes" id="UP000237968"/>
    </source>
</evidence>
<name>A0A2S9YDB9_9BACT</name>
<dbReference type="EMBL" id="PVNK01000107">
    <property type="protein sequence ID" value="PRQ03042.1"/>
    <property type="molecule type" value="Genomic_DNA"/>
</dbReference>
<feature type="transmembrane region" description="Helical" evidence="1">
    <location>
        <begin position="31"/>
        <end position="48"/>
    </location>
</feature>
<dbReference type="SUPFAM" id="SSF63825">
    <property type="entry name" value="YWTD domain"/>
    <property type="match status" value="1"/>
</dbReference>
<proteinExistence type="predicted"/>
<dbReference type="RefSeq" id="WP_106391259.1">
    <property type="nucleotide sequence ID" value="NZ_PVNK01000107.1"/>
</dbReference>
<keyword evidence="3" id="KW-1185">Reference proteome</keyword>
<dbReference type="OrthoDB" id="505641at2"/>
<organism evidence="2 3">
    <name type="scientific">Enhygromyxa salina</name>
    <dbReference type="NCBI Taxonomy" id="215803"/>
    <lineage>
        <taxon>Bacteria</taxon>
        <taxon>Pseudomonadati</taxon>
        <taxon>Myxococcota</taxon>
        <taxon>Polyangia</taxon>
        <taxon>Nannocystales</taxon>
        <taxon>Nannocystaceae</taxon>
        <taxon>Enhygromyxa</taxon>
    </lineage>
</organism>
<sequence length="1134" mass="127208">MTAKRDRVPTHWVQGRLVDGRPAPASPWSRVIGVVFLLVIFDLALSLIPADAKREAAGAGPATGAELRRTLAAAAASEGRPILLIGDSVLAGDVLTPRRPHDWQRHRVIEYMQREVAPHSDARFHQIALNGLLPVDALHLLAELDRVDPSGRVELVLEINLRYFSAQYADQRDCTRPAVCELAVAALDEGGRPLRRGWQGLVEAAAGSRDWLHSRIPVHRRRPRVETTRLDEIAGLAVLRELDGESKLADEAKASAASGQTEARARVREHYRSSAIKAQHQQRLALDELLARLAARDRRATLFLTPLEDRFAAEALGESTLGRRYSAIARMVNDRRDPDIKLVDLDHPLFVDSHFIDHVHLGPDGAKLLAINLIHELGLALAQRPFEWMMVHPEGFDRSLVHGTRKGYNEGGALLARFDEPEGVAVTPDGARVVVADTQNHTLRELRGNKQFVETIAGRANQAGHVDGWARVDARLTEPRDPELLDDALWFIDGSAREHLRVLEDDWVRTATWTGPSCDAYTGLRARAGAIWLLCDDSRLLHLDVERGVAEAVSEIAMRDLVAFDIGEVDGVGAVYFADLDGRVWRRALERGAGHPSLGKWELVFRNLGEELIPNGHRVGFPFSYDDLRLAKVVDLRFIDRYGGLLIADEFPANTEHEGLRRSVTERIHLRYFDLDAERILPWIKALPHGEAHVLYNERVDQLVSYWHLGSMAVAQDDASLFWVERSRSRILHVADGLLGLAKTGNHHTKAVTVPILMTIAGVAAKVEAQLRPDRYLDRRFEPLPREGPYVALLLGSSLSSMSDRFSNYSLGRRLELELQRELGYRHGLRLDLFQISWPASSFGENVNNFANWMGTSVPPDVLFFEVHDFGGGYLRDTKEPREVNEAFAKLQRLAERYDTLVVFYDLSSVESNRRDGMRSTNKDVRELLDKARQLGFVVLDPGDRLLPQLLVHSPWGNQPFDDNQHHGSTWAVDMTAQTLAGIAAPILSEFLSGREPARRRERPPVEFDQREGTRDPLRAALDDFELNEGALPEVASTHVQTAYVNRQLQVYVDLAGFRDEIEQRNLDLLAVAVIAKVLQDDLYADLAESMRLELVAFSNYDEYGNGVIASAETVWARQFDRKTLRNFLIKHAP</sequence>
<gene>
    <name evidence="2" type="ORF">ENSA5_18130</name>
</gene>